<dbReference type="EMBL" id="CP168151">
    <property type="protein sequence ID" value="XFD39476.1"/>
    <property type="molecule type" value="Genomic_DNA"/>
</dbReference>
<sequence>MKKILLAFACVLLVLTGCAAKQSLKKDSKTQPQTIQTGNLRKTTFALVSSAENSTLNYNKEYRYIEDIGDGRGYTGGIIGFTSGTGDMYEVVKKYVQLKPQHNILKPFLPALKAVNGTSSHKGLGNKYVTAWRKASKDSAMIKAQNDILDKQYMNPAIKYAKKDGLSPLGQYIYYDALVVHGPGKDSDHSSFQGILADTLKKCKTPAQGGNEAKYLKHFLKVRTKIMLSEAAHKDLSRLNVQRKFINEGKFDLQLPLSWTMYNQKYYLDGQQVKKLN</sequence>
<gene>
    <name evidence="1" type="ORF">O0236_008755</name>
</gene>
<keyword evidence="2" id="KW-1185">Reference proteome</keyword>
<protein>
    <submittedName>
        <fullName evidence="1">Chitosanase</fullName>
    </submittedName>
</protein>
<evidence type="ECO:0000313" key="2">
    <source>
        <dbReference type="Proteomes" id="UP001149860"/>
    </source>
</evidence>
<evidence type="ECO:0000313" key="1">
    <source>
        <dbReference type="EMBL" id="XFD39476.1"/>
    </source>
</evidence>
<proteinExistence type="predicted"/>
<dbReference type="Proteomes" id="UP001149860">
    <property type="component" value="Chromosome"/>
</dbReference>
<organism evidence="1 2">
    <name type="scientific">Lentilactobacillus terminaliae</name>
    <dbReference type="NCBI Taxonomy" id="3003483"/>
    <lineage>
        <taxon>Bacteria</taxon>
        <taxon>Bacillati</taxon>
        <taxon>Bacillota</taxon>
        <taxon>Bacilli</taxon>
        <taxon>Lactobacillales</taxon>
        <taxon>Lactobacillaceae</taxon>
        <taxon>Lentilactobacillus</taxon>
    </lineage>
</organism>
<reference evidence="1" key="1">
    <citation type="submission" date="2024-08" db="EMBL/GenBank/DDBJ databases">
        <title>Lentilactobacillus sp. nov., isolated from tree bark.</title>
        <authorList>
            <person name="Phuengjayaem S."/>
            <person name="Tanasupawat S."/>
        </authorList>
    </citation>
    <scope>NUCLEOTIDE SEQUENCE</scope>
    <source>
        <strain evidence="1">SPB1-3</strain>
    </source>
</reference>
<accession>A0ACD5DDK1</accession>
<name>A0ACD5DDK1_9LACO</name>